<proteinExistence type="predicted"/>
<gene>
    <name evidence="1" type="ORF">S06H3_00875</name>
</gene>
<sequence>MSVPDLLTVARKLNNYAEDATAGGLWTDTTHYRVTVPTGKRWFLLGGNIDRDVSATIGTWVFDSAGNQIGILLSEAAETTVVAFPETVFEVPKFVLDAGEYIESFFGAAQSTAAFHSCIVLEVNA</sequence>
<protein>
    <submittedName>
        <fullName evidence="1">Uncharacterized protein</fullName>
    </submittedName>
</protein>
<dbReference type="AlphaFoldDB" id="X1KXA6"/>
<comment type="caution">
    <text evidence="1">The sequence shown here is derived from an EMBL/GenBank/DDBJ whole genome shotgun (WGS) entry which is preliminary data.</text>
</comment>
<name>X1KXA6_9ZZZZ</name>
<dbReference type="EMBL" id="BARV01000191">
    <property type="protein sequence ID" value="GAH94804.1"/>
    <property type="molecule type" value="Genomic_DNA"/>
</dbReference>
<accession>X1KXA6</accession>
<organism evidence="1">
    <name type="scientific">marine sediment metagenome</name>
    <dbReference type="NCBI Taxonomy" id="412755"/>
    <lineage>
        <taxon>unclassified sequences</taxon>
        <taxon>metagenomes</taxon>
        <taxon>ecological metagenomes</taxon>
    </lineage>
</organism>
<reference evidence="1" key="1">
    <citation type="journal article" date="2014" name="Front. Microbiol.">
        <title>High frequency of phylogenetically diverse reductive dehalogenase-homologous genes in deep subseafloor sedimentary metagenomes.</title>
        <authorList>
            <person name="Kawai M."/>
            <person name="Futagami T."/>
            <person name="Toyoda A."/>
            <person name="Takaki Y."/>
            <person name="Nishi S."/>
            <person name="Hori S."/>
            <person name="Arai W."/>
            <person name="Tsubouchi T."/>
            <person name="Morono Y."/>
            <person name="Uchiyama I."/>
            <person name="Ito T."/>
            <person name="Fujiyama A."/>
            <person name="Inagaki F."/>
            <person name="Takami H."/>
        </authorList>
    </citation>
    <scope>NUCLEOTIDE SEQUENCE</scope>
    <source>
        <strain evidence="1">Expedition CK06-06</strain>
    </source>
</reference>
<evidence type="ECO:0000313" key="1">
    <source>
        <dbReference type="EMBL" id="GAH94804.1"/>
    </source>
</evidence>